<name>A0ACC0IKQ4_9ERIC</name>
<dbReference type="Proteomes" id="UP001060215">
    <property type="component" value="Chromosome 3"/>
</dbReference>
<accession>A0ACC0IKQ4</accession>
<dbReference type="EMBL" id="CM045760">
    <property type="protein sequence ID" value="KAI8025089.1"/>
    <property type="molecule type" value="Genomic_DNA"/>
</dbReference>
<keyword evidence="2" id="KW-1185">Reference proteome</keyword>
<comment type="caution">
    <text evidence="1">The sequence shown here is derived from an EMBL/GenBank/DDBJ whole genome shotgun (WGS) entry which is preliminary data.</text>
</comment>
<proteinExistence type="predicted"/>
<protein>
    <submittedName>
        <fullName evidence="1">Potassium transporter 8</fullName>
    </submittedName>
</protein>
<gene>
    <name evidence="1" type="ORF">LOK49_LG02G01266</name>
</gene>
<organism evidence="1 2">
    <name type="scientific">Camellia lanceoleosa</name>
    <dbReference type="NCBI Taxonomy" id="1840588"/>
    <lineage>
        <taxon>Eukaryota</taxon>
        <taxon>Viridiplantae</taxon>
        <taxon>Streptophyta</taxon>
        <taxon>Embryophyta</taxon>
        <taxon>Tracheophyta</taxon>
        <taxon>Spermatophyta</taxon>
        <taxon>Magnoliopsida</taxon>
        <taxon>eudicotyledons</taxon>
        <taxon>Gunneridae</taxon>
        <taxon>Pentapetalae</taxon>
        <taxon>asterids</taxon>
        <taxon>Ericales</taxon>
        <taxon>Theaceae</taxon>
        <taxon>Camellia</taxon>
    </lineage>
</organism>
<evidence type="ECO:0000313" key="1">
    <source>
        <dbReference type="EMBL" id="KAI8025089.1"/>
    </source>
</evidence>
<evidence type="ECO:0000313" key="2">
    <source>
        <dbReference type="Proteomes" id="UP001060215"/>
    </source>
</evidence>
<reference evidence="1 2" key="1">
    <citation type="journal article" date="2022" name="Plant J.">
        <title>Chromosome-level genome of Camellia lanceoleosa provides a valuable resource for understanding genome evolution and self-incompatibility.</title>
        <authorList>
            <person name="Gong W."/>
            <person name="Xiao S."/>
            <person name="Wang L."/>
            <person name="Liao Z."/>
            <person name="Chang Y."/>
            <person name="Mo W."/>
            <person name="Hu G."/>
            <person name="Li W."/>
            <person name="Zhao G."/>
            <person name="Zhu H."/>
            <person name="Hu X."/>
            <person name="Ji K."/>
            <person name="Xiang X."/>
            <person name="Song Q."/>
            <person name="Yuan D."/>
            <person name="Jin S."/>
            <person name="Zhang L."/>
        </authorList>
    </citation>
    <scope>NUCLEOTIDE SEQUENCE [LARGE SCALE GENOMIC DNA]</scope>
    <source>
        <strain evidence="1">SQ_2022a</strain>
    </source>
</reference>
<sequence>MFKFLKKTRKDGWMSLGGILLCMTEDGGEERGFEEDTWAKPGLTQKALALSSNQSEPRRLHQKREVWRELNLISLNRLIEEGLPGWQPGIQERVADWDENLDKFED</sequence>